<evidence type="ECO:0000313" key="2">
    <source>
        <dbReference type="EMBL" id="WVZ93469.1"/>
    </source>
</evidence>
<feature type="region of interest" description="Disordered" evidence="1">
    <location>
        <begin position="1"/>
        <end position="27"/>
    </location>
</feature>
<gene>
    <name evidence="2" type="ORF">U9M48_039445</name>
</gene>
<dbReference type="EMBL" id="CP144753">
    <property type="protein sequence ID" value="WVZ93469.1"/>
    <property type="molecule type" value="Genomic_DNA"/>
</dbReference>
<reference evidence="2 3" key="1">
    <citation type="submission" date="2024-02" db="EMBL/GenBank/DDBJ databases">
        <title>High-quality chromosome-scale genome assembly of Pensacola bahiagrass (Paspalum notatum Flugge var. saurae).</title>
        <authorList>
            <person name="Vega J.M."/>
            <person name="Podio M."/>
            <person name="Orjuela J."/>
            <person name="Siena L.A."/>
            <person name="Pessino S.C."/>
            <person name="Combes M.C."/>
            <person name="Mariac C."/>
            <person name="Albertini E."/>
            <person name="Pupilli F."/>
            <person name="Ortiz J.P.A."/>
            <person name="Leblanc O."/>
        </authorList>
    </citation>
    <scope>NUCLEOTIDE SEQUENCE [LARGE SCALE GENOMIC DNA]</scope>
    <source>
        <strain evidence="2">R1</strain>
        <tissue evidence="2">Leaf</tissue>
    </source>
</reference>
<sequence length="123" mass="13002">MHSIRPKRSTRRSNNVPGAGDDICHARGCTGTGTTTVGNVCSDEFFSSTSGIRSAGVQSLPNSSASLRTIWRSGSNLDSTSIQHSAILSTISSPPEVAATTPTSQVPYEFSEQEVKLCVWTLA</sequence>
<name>A0AAQ3UKR4_PASNO</name>
<organism evidence="2 3">
    <name type="scientific">Paspalum notatum var. saurae</name>
    <dbReference type="NCBI Taxonomy" id="547442"/>
    <lineage>
        <taxon>Eukaryota</taxon>
        <taxon>Viridiplantae</taxon>
        <taxon>Streptophyta</taxon>
        <taxon>Embryophyta</taxon>
        <taxon>Tracheophyta</taxon>
        <taxon>Spermatophyta</taxon>
        <taxon>Magnoliopsida</taxon>
        <taxon>Liliopsida</taxon>
        <taxon>Poales</taxon>
        <taxon>Poaceae</taxon>
        <taxon>PACMAD clade</taxon>
        <taxon>Panicoideae</taxon>
        <taxon>Andropogonodae</taxon>
        <taxon>Paspaleae</taxon>
        <taxon>Paspalinae</taxon>
        <taxon>Paspalum</taxon>
    </lineage>
</organism>
<protein>
    <submittedName>
        <fullName evidence="2">Uncharacterized protein</fullName>
    </submittedName>
</protein>
<proteinExistence type="predicted"/>
<accession>A0AAQ3UKR4</accession>
<dbReference type="Proteomes" id="UP001341281">
    <property type="component" value="Chromosome 09"/>
</dbReference>
<dbReference type="AlphaFoldDB" id="A0AAQ3UKR4"/>
<feature type="compositionally biased region" description="Basic residues" evidence="1">
    <location>
        <begin position="1"/>
        <end position="11"/>
    </location>
</feature>
<keyword evidence="3" id="KW-1185">Reference proteome</keyword>
<evidence type="ECO:0000256" key="1">
    <source>
        <dbReference type="SAM" id="MobiDB-lite"/>
    </source>
</evidence>
<evidence type="ECO:0000313" key="3">
    <source>
        <dbReference type="Proteomes" id="UP001341281"/>
    </source>
</evidence>